<feature type="transmembrane region" description="Helical" evidence="7">
    <location>
        <begin position="138"/>
        <end position="156"/>
    </location>
</feature>
<dbReference type="PANTHER" id="PTHR30477">
    <property type="entry name" value="ABC-TRANSPORTER METAL-BINDING PROTEIN"/>
    <property type="match status" value="1"/>
</dbReference>
<evidence type="ECO:0000256" key="5">
    <source>
        <dbReference type="ARBA" id="ARBA00023136"/>
    </source>
</evidence>
<protein>
    <submittedName>
        <fullName evidence="8">Manganese transport system permease protein</fullName>
    </submittedName>
</protein>
<dbReference type="STRING" id="131112.SAMN04489737_1062"/>
<dbReference type="InterPro" id="IPR037294">
    <property type="entry name" value="ABC_BtuC-like"/>
</dbReference>
<evidence type="ECO:0000256" key="7">
    <source>
        <dbReference type="SAM" id="Phobius"/>
    </source>
</evidence>
<keyword evidence="3 6" id="KW-0812">Transmembrane</keyword>
<evidence type="ECO:0000256" key="6">
    <source>
        <dbReference type="RuleBase" id="RU003943"/>
    </source>
</evidence>
<feature type="transmembrane region" description="Helical" evidence="7">
    <location>
        <begin position="177"/>
        <end position="196"/>
    </location>
</feature>
<dbReference type="GO" id="GO:0055085">
    <property type="term" value="P:transmembrane transport"/>
    <property type="evidence" value="ECO:0007669"/>
    <property type="project" value="InterPro"/>
</dbReference>
<dbReference type="SUPFAM" id="SSF81345">
    <property type="entry name" value="ABC transporter involved in vitamin B12 uptake, BtuC"/>
    <property type="match status" value="1"/>
</dbReference>
<keyword evidence="9" id="KW-1185">Reference proteome</keyword>
<name>A0A1H2LG49_9ACTO</name>
<keyword evidence="5 7" id="KW-0472">Membrane</keyword>
<dbReference type="GO" id="GO:0010043">
    <property type="term" value="P:response to zinc ion"/>
    <property type="evidence" value="ECO:0007669"/>
    <property type="project" value="TreeGrafter"/>
</dbReference>
<keyword evidence="4 7" id="KW-1133">Transmembrane helix</keyword>
<evidence type="ECO:0000256" key="1">
    <source>
        <dbReference type="ARBA" id="ARBA00004141"/>
    </source>
</evidence>
<evidence type="ECO:0000313" key="9">
    <source>
        <dbReference type="Proteomes" id="UP000214355"/>
    </source>
</evidence>
<gene>
    <name evidence="8" type="ORF">SAMN04489737_1062</name>
</gene>
<dbReference type="EMBL" id="LT629804">
    <property type="protein sequence ID" value="SDU79990.1"/>
    <property type="molecule type" value="Genomic_DNA"/>
</dbReference>
<organism evidence="8 9">
    <name type="scientific">Arcanobacterium phocae</name>
    <dbReference type="NCBI Taxonomy" id="131112"/>
    <lineage>
        <taxon>Bacteria</taxon>
        <taxon>Bacillati</taxon>
        <taxon>Actinomycetota</taxon>
        <taxon>Actinomycetes</taxon>
        <taxon>Actinomycetales</taxon>
        <taxon>Actinomycetaceae</taxon>
        <taxon>Arcanobacterium</taxon>
    </lineage>
</organism>
<reference evidence="9" key="1">
    <citation type="submission" date="2016-10" db="EMBL/GenBank/DDBJ databases">
        <authorList>
            <person name="Varghese N."/>
            <person name="Submissions S."/>
        </authorList>
    </citation>
    <scope>NUCLEOTIDE SEQUENCE [LARGE SCALE GENOMIC DNA]</scope>
    <source>
        <strain evidence="9">DSM 10002</strain>
    </source>
</reference>
<dbReference type="Proteomes" id="UP000214355">
    <property type="component" value="Chromosome I"/>
</dbReference>
<dbReference type="InterPro" id="IPR001626">
    <property type="entry name" value="ABC_TroCD"/>
</dbReference>
<evidence type="ECO:0000313" key="8">
    <source>
        <dbReference type="EMBL" id="SDU79990.1"/>
    </source>
</evidence>
<feature type="transmembrane region" description="Helical" evidence="7">
    <location>
        <begin position="62"/>
        <end position="87"/>
    </location>
</feature>
<dbReference type="Gene3D" id="1.10.3470.10">
    <property type="entry name" value="ABC transporter involved in vitamin B12 uptake, BtuC"/>
    <property type="match status" value="1"/>
</dbReference>
<proteinExistence type="inferred from homology"/>
<dbReference type="CDD" id="cd06550">
    <property type="entry name" value="TM_ABC_iron-siderophores_like"/>
    <property type="match status" value="1"/>
</dbReference>
<evidence type="ECO:0000256" key="2">
    <source>
        <dbReference type="ARBA" id="ARBA00008034"/>
    </source>
</evidence>
<dbReference type="PANTHER" id="PTHR30477:SF13">
    <property type="entry name" value="IRON TRANSPORT SYSTEM MEMBRANE PROTEIN HI_0360-RELATED"/>
    <property type="match status" value="1"/>
</dbReference>
<feature type="transmembrane region" description="Helical" evidence="7">
    <location>
        <begin position="20"/>
        <end position="42"/>
    </location>
</feature>
<comment type="similarity">
    <text evidence="2 6">Belongs to the ABC-3 integral membrane protein family.</text>
</comment>
<feature type="transmembrane region" description="Helical" evidence="7">
    <location>
        <begin position="202"/>
        <end position="219"/>
    </location>
</feature>
<feature type="transmembrane region" description="Helical" evidence="7">
    <location>
        <begin position="250"/>
        <end position="270"/>
    </location>
</feature>
<dbReference type="OrthoDB" id="1016457at2"/>
<dbReference type="GO" id="GO:0071281">
    <property type="term" value="P:cellular response to iron ion"/>
    <property type="evidence" value="ECO:0007669"/>
    <property type="project" value="UniProtKB-ARBA"/>
</dbReference>
<comment type="subcellular location">
    <subcellularLocation>
        <location evidence="6">Cell membrane</location>
        <topology evidence="6">Multi-pass membrane protein</topology>
    </subcellularLocation>
    <subcellularLocation>
        <location evidence="1">Membrane</location>
        <topology evidence="1">Multi-pass membrane protein</topology>
    </subcellularLocation>
</comment>
<dbReference type="FunFam" id="1.10.3470.10:FF:000003">
    <property type="entry name" value="Iron ABC transporter permease SitD"/>
    <property type="match status" value="1"/>
</dbReference>
<accession>A0A1H2LG49</accession>
<keyword evidence="6" id="KW-0813">Transport</keyword>
<dbReference type="Pfam" id="PF00950">
    <property type="entry name" value="ABC-3"/>
    <property type="match status" value="1"/>
</dbReference>
<dbReference type="AlphaFoldDB" id="A0A1H2LG49"/>
<feature type="transmembrane region" description="Helical" evidence="7">
    <location>
        <begin position="226"/>
        <end position="244"/>
    </location>
</feature>
<dbReference type="RefSeq" id="WP_091280719.1">
    <property type="nucleotide sequence ID" value="NZ_JABAPH010000011.1"/>
</dbReference>
<evidence type="ECO:0000256" key="3">
    <source>
        <dbReference type="ARBA" id="ARBA00022692"/>
    </source>
</evidence>
<feature type="transmembrane region" description="Helical" evidence="7">
    <location>
        <begin position="99"/>
        <end position="118"/>
    </location>
</feature>
<sequence>MNWLWFYNTFIEMWTHTFMVRGFAVTLLAASVCALLSCWLVLVGWSLMGDALSHAVVPGIVLAYILGAPFSIGAFIAALICVALIAVIRNGSGLKEDTVMGVVFTTMLALGLVLISVFPSHINLQHVIFGDLLGITHADLLQVVVLAPLAAAIVIIKRKDLTLFAFDPVHASAIGLSTKRLSALLLTCLAMTVVVAMQAVGAILIVALLIIPGAIAFLMTESFNRMLWIAPLMSALSVTVGIYASYWYNMASGATVVLVHGIVFAIVYIFSSRGLDITRRVGNLRASRSIQK</sequence>
<dbReference type="GO" id="GO:0043190">
    <property type="term" value="C:ATP-binding cassette (ABC) transporter complex"/>
    <property type="evidence" value="ECO:0007669"/>
    <property type="project" value="InterPro"/>
</dbReference>
<evidence type="ECO:0000256" key="4">
    <source>
        <dbReference type="ARBA" id="ARBA00022989"/>
    </source>
</evidence>
<dbReference type="GeneID" id="65344800"/>